<dbReference type="SUPFAM" id="SSF53613">
    <property type="entry name" value="Ribokinase-like"/>
    <property type="match status" value="1"/>
</dbReference>
<dbReference type="PANTHER" id="PTHR20858:SF17">
    <property type="entry name" value="HYDROXYMETHYLPYRIMIDINE_PHOSPHOMETHYLPYRIMIDINE KINASE THI20-RELATED"/>
    <property type="match status" value="1"/>
</dbReference>
<dbReference type="GO" id="GO:0009229">
    <property type="term" value="P:thiamine diphosphate biosynthetic process"/>
    <property type="evidence" value="ECO:0007669"/>
    <property type="project" value="UniProtKB-UniPathway"/>
</dbReference>
<dbReference type="GO" id="GO:0008902">
    <property type="term" value="F:hydroxymethylpyrimidine kinase activity"/>
    <property type="evidence" value="ECO:0007669"/>
    <property type="project" value="UniProtKB-EC"/>
</dbReference>
<evidence type="ECO:0000256" key="1">
    <source>
        <dbReference type="ARBA" id="ARBA00004948"/>
    </source>
</evidence>
<dbReference type="GO" id="GO:0008972">
    <property type="term" value="F:phosphomethylpyrimidine kinase activity"/>
    <property type="evidence" value="ECO:0007669"/>
    <property type="project" value="InterPro"/>
</dbReference>
<dbReference type="AlphaFoldDB" id="G2DDH6"/>
<dbReference type="EC" id="2.7.1.49" evidence="2"/>
<dbReference type="Pfam" id="PF08543">
    <property type="entry name" value="Phos_pyr_kin"/>
    <property type="match status" value="1"/>
</dbReference>
<comment type="pathway">
    <text evidence="1">Cofactor biosynthesis; thiamine diphosphate biosynthesis.</text>
</comment>
<accession>G2DDH6</accession>
<keyword evidence="6" id="KW-1185">Reference proteome</keyword>
<evidence type="ECO:0000259" key="4">
    <source>
        <dbReference type="Pfam" id="PF08543"/>
    </source>
</evidence>
<organism evidence="5 6">
    <name type="scientific">endosymbiont of Riftia pachyptila</name>
    <name type="common">vent Ph05</name>
    <dbReference type="NCBI Taxonomy" id="1048808"/>
    <lineage>
        <taxon>Bacteria</taxon>
        <taxon>Pseudomonadati</taxon>
        <taxon>Pseudomonadota</taxon>
        <taxon>Gammaproteobacteria</taxon>
        <taxon>sulfur-oxidizing symbionts</taxon>
    </lineage>
</organism>
<name>G2DDH6_9GAMM</name>
<dbReference type="InterPro" id="IPR013749">
    <property type="entry name" value="PM/HMP-P_kinase-1"/>
</dbReference>
<evidence type="ECO:0000313" key="5">
    <source>
        <dbReference type="EMBL" id="EGV51320.1"/>
    </source>
</evidence>
<feature type="domain" description="Pyridoxamine kinase/Phosphomethylpyrimidine kinase" evidence="4">
    <location>
        <begin position="85"/>
        <end position="319"/>
    </location>
</feature>
<reference evidence="5" key="1">
    <citation type="journal article" date="2011" name="ISME J.">
        <title>The endosymbionts of the deep-sea tubeworms Riftia pachyptila and Tevnia jerichonana share an identical physiology as revealed by proteogenomic analyses.</title>
        <authorList>
            <person name="Gardebrecht A."/>
            <person name="Markert S."/>
            <person name="Felbeck H."/>
            <person name="Thuermer A."/>
            <person name="Albrecht D."/>
            <person name="Wollherr A."/>
            <person name="Kabisch J."/>
            <person name="Lehmann R."/>
            <person name="Daniel R."/>
            <person name="Liesegang H."/>
            <person name="Hecker M."/>
            <person name="Sievert S.M."/>
            <person name="Schweder T."/>
        </authorList>
    </citation>
    <scope>NUCLEOTIDE SEQUENCE [LARGE SCALE GENOMIC DNA]</scope>
</reference>
<comment type="caution">
    <text evidence="5">The sequence shown here is derived from an EMBL/GenBank/DDBJ whole genome shotgun (WGS) entry which is preliminary data.</text>
</comment>
<dbReference type="EMBL" id="AFOC01000041">
    <property type="protein sequence ID" value="EGV51320.1"/>
    <property type="molecule type" value="Genomic_DNA"/>
</dbReference>
<sequence length="337" mass="35715">MLWTHRIPSLSVAQSQTSAQANSARTSTGQVSPLPDKTVLVIRQCSRQYPADQPNGHSAKIPVYNPPMHTLPPKIPVILAIGGHDPGGGAGIQADIEAVAANGCHCTSAITCITFQDSCNVQALAPLPAQQVLAQVEAVLADCRVRAIKIGLIGSVEITEALAGLLESHPQIPLVLDPVLAAGGGTPLAGQLLLETIRQRLLPLTTLITPNSPEARRLADGPQTLEQCATQLLQQGSQGVLITGTHEADEQVINTLYLADGRRQRSNWQRLPGEYHGSGCTLAAAVAAGLAQGKSLEDAVNAALTFTWQSLAQGFRSGRCQSLPNRLYRLERGFKHD</sequence>
<dbReference type="CDD" id="cd01169">
    <property type="entry name" value="HMPP_kinase"/>
    <property type="match status" value="1"/>
</dbReference>
<gene>
    <name evidence="5" type="primary">thiD</name>
    <name evidence="5" type="ORF">Rifp1Sym_bn00120</name>
</gene>
<evidence type="ECO:0000256" key="2">
    <source>
        <dbReference type="ARBA" id="ARBA00012135"/>
    </source>
</evidence>
<evidence type="ECO:0000313" key="6">
    <source>
        <dbReference type="Proteomes" id="UP000004491"/>
    </source>
</evidence>
<dbReference type="GO" id="GO:0009228">
    <property type="term" value="P:thiamine biosynthetic process"/>
    <property type="evidence" value="ECO:0007669"/>
    <property type="project" value="InterPro"/>
</dbReference>
<protein>
    <recommendedName>
        <fullName evidence="2">hydroxymethylpyrimidine kinase</fullName>
        <ecNumber evidence="2">2.7.1.49</ecNumber>
    </recommendedName>
</protein>
<dbReference type="InterPro" id="IPR029056">
    <property type="entry name" value="Ribokinase-like"/>
</dbReference>
<dbReference type="GO" id="GO:0005829">
    <property type="term" value="C:cytosol"/>
    <property type="evidence" value="ECO:0007669"/>
    <property type="project" value="TreeGrafter"/>
</dbReference>
<dbReference type="PATRIC" id="fig|1048808.3.peg.1658"/>
<dbReference type="InterPro" id="IPR004399">
    <property type="entry name" value="HMP/HMP-P_kinase_dom"/>
</dbReference>
<dbReference type="UniPathway" id="UPA00060">
    <property type="reaction ID" value="UER00138"/>
</dbReference>
<keyword evidence="5" id="KW-0418">Kinase</keyword>
<proteinExistence type="predicted"/>
<keyword evidence="5" id="KW-0808">Transferase</keyword>
<evidence type="ECO:0000256" key="3">
    <source>
        <dbReference type="SAM" id="MobiDB-lite"/>
    </source>
</evidence>
<feature type="region of interest" description="Disordered" evidence="3">
    <location>
        <begin position="1"/>
        <end position="31"/>
    </location>
</feature>
<feature type="compositionally biased region" description="Low complexity" evidence="3">
    <location>
        <begin position="9"/>
        <end position="28"/>
    </location>
</feature>
<dbReference type="Gene3D" id="3.40.1190.20">
    <property type="match status" value="1"/>
</dbReference>
<dbReference type="PANTHER" id="PTHR20858">
    <property type="entry name" value="PHOSPHOMETHYLPYRIMIDINE KINASE"/>
    <property type="match status" value="1"/>
</dbReference>
<dbReference type="Proteomes" id="UP000004491">
    <property type="component" value="Unassembled WGS sequence"/>
</dbReference>